<dbReference type="Gene3D" id="3.30.70.3290">
    <property type="match status" value="1"/>
</dbReference>
<dbReference type="PROSITE" id="PS00012">
    <property type="entry name" value="PHOSPHOPANTETHEINE"/>
    <property type="match status" value="1"/>
</dbReference>
<evidence type="ECO:0000259" key="6">
    <source>
        <dbReference type="PROSITE" id="PS52004"/>
    </source>
</evidence>
<dbReference type="InterPro" id="IPR032821">
    <property type="entry name" value="PKS_assoc"/>
</dbReference>
<dbReference type="SUPFAM" id="SSF55048">
    <property type="entry name" value="Probable ACP-binding domain of malonyl-CoA ACP transacylase"/>
    <property type="match status" value="1"/>
</dbReference>
<dbReference type="GeneID" id="54563985"/>
<dbReference type="Pfam" id="PF00501">
    <property type="entry name" value="AMP-binding"/>
    <property type="match status" value="1"/>
</dbReference>
<proteinExistence type="predicted"/>
<feature type="domain" description="Carrier" evidence="5">
    <location>
        <begin position="1543"/>
        <end position="1600"/>
    </location>
</feature>
<dbReference type="InterPro" id="IPR014043">
    <property type="entry name" value="Acyl_transferase_dom"/>
</dbReference>
<dbReference type="RefSeq" id="XP_033664071.1">
    <property type="nucleotide sequence ID" value="XM_033810713.1"/>
</dbReference>
<keyword evidence="1" id="KW-0596">Phosphopantetheine</keyword>
<dbReference type="CDD" id="cd00833">
    <property type="entry name" value="PKS"/>
    <property type="match status" value="1"/>
</dbReference>
<dbReference type="InterPro" id="IPR016036">
    <property type="entry name" value="Malonyl_transacylase_ACP-bd"/>
</dbReference>
<organism evidence="7 8">
    <name type="scientific">Zasmidium cellare ATCC 36951</name>
    <dbReference type="NCBI Taxonomy" id="1080233"/>
    <lineage>
        <taxon>Eukaryota</taxon>
        <taxon>Fungi</taxon>
        <taxon>Dikarya</taxon>
        <taxon>Ascomycota</taxon>
        <taxon>Pezizomycotina</taxon>
        <taxon>Dothideomycetes</taxon>
        <taxon>Dothideomycetidae</taxon>
        <taxon>Mycosphaerellales</taxon>
        <taxon>Mycosphaerellaceae</taxon>
        <taxon>Zasmidium</taxon>
    </lineage>
</organism>
<dbReference type="SMART" id="SM00827">
    <property type="entry name" value="PKS_AT"/>
    <property type="match status" value="1"/>
</dbReference>
<dbReference type="Gene3D" id="3.40.50.12780">
    <property type="entry name" value="N-terminal domain of ligase-like"/>
    <property type="match status" value="1"/>
</dbReference>
<feature type="domain" description="Carrier" evidence="5">
    <location>
        <begin position="513"/>
        <end position="591"/>
    </location>
</feature>
<dbReference type="SUPFAM" id="SSF52151">
    <property type="entry name" value="FabD/lysophospholipase-like"/>
    <property type="match status" value="1"/>
</dbReference>
<feature type="domain" description="Ketosynthase family 3 (KS3)" evidence="6">
    <location>
        <begin position="621"/>
        <end position="1045"/>
    </location>
</feature>
<dbReference type="Gene3D" id="3.30.300.30">
    <property type="match status" value="1"/>
</dbReference>
<evidence type="ECO:0000256" key="1">
    <source>
        <dbReference type="ARBA" id="ARBA00022450"/>
    </source>
</evidence>
<dbReference type="SUPFAM" id="SSF47336">
    <property type="entry name" value="ACP-like"/>
    <property type="match status" value="2"/>
</dbReference>
<dbReference type="PROSITE" id="PS50075">
    <property type="entry name" value="CARRIER"/>
    <property type="match status" value="2"/>
</dbReference>
<dbReference type="SMART" id="SM00823">
    <property type="entry name" value="PKS_PP"/>
    <property type="match status" value="2"/>
</dbReference>
<dbReference type="PROSITE" id="PS00606">
    <property type="entry name" value="KS3_1"/>
    <property type="match status" value="1"/>
</dbReference>
<dbReference type="InterPro" id="IPR020806">
    <property type="entry name" value="PKS_PP-bd"/>
</dbReference>
<dbReference type="Gene3D" id="1.10.1200.10">
    <property type="entry name" value="ACP-like"/>
    <property type="match status" value="2"/>
</dbReference>
<dbReference type="InterPro" id="IPR014030">
    <property type="entry name" value="Ketoacyl_synth_N"/>
</dbReference>
<dbReference type="InterPro" id="IPR025110">
    <property type="entry name" value="AMP-bd_C"/>
</dbReference>
<dbReference type="PROSITE" id="PS52004">
    <property type="entry name" value="KS3_2"/>
    <property type="match status" value="1"/>
</dbReference>
<reference evidence="7" key="1">
    <citation type="journal article" date="2020" name="Stud. Mycol.">
        <title>101 Dothideomycetes genomes: a test case for predicting lifestyles and emergence of pathogens.</title>
        <authorList>
            <person name="Haridas S."/>
            <person name="Albert R."/>
            <person name="Binder M."/>
            <person name="Bloem J."/>
            <person name="Labutti K."/>
            <person name="Salamov A."/>
            <person name="Andreopoulos B."/>
            <person name="Baker S."/>
            <person name="Barry K."/>
            <person name="Bills G."/>
            <person name="Bluhm B."/>
            <person name="Cannon C."/>
            <person name="Castanera R."/>
            <person name="Culley D."/>
            <person name="Daum C."/>
            <person name="Ezra D."/>
            <person name="Gonzalez J."/>
            <person name="Henrissat B."/>
            <person name="Kuo A."/>
            <person name="Liang C."/>
            <person name="Lipzen A."/>
            <person name="Lutzoni F."/>
            <person name="Magnuson J."/>
            <person name="Mondo S."/>
            <person name="Nolan M."/>
            <person name="Ohm R."/>
            <person name="Pangilinan J."/>
            <person name="Park H.-J."/>
            <person name="Ramirez L."/>
            <person name="Alfaro M."/>
            <person name="Sun H."/>
            <person name="Tritt A."/>
            <person name="Yoshinaga Y."/>
            <person name="Zwiers L.-H."/>
            <person name="Turgeon B."/>
            <person name="Goodwin S."/>
            <person name="Spatafora J."/>
            <person name="Crous P."/>
            <person name="Grigoriev I."/>
        </authorList>
    </citation>
    <scope>NUCLEOTIDE SEQUENCE</scope>
    <source>
        <strain evidence="7">ATCC 36951</strain>
    </source>
</reference>
<dbReference type="CDD" id="cd04433">
    <property type="entry name" value="AFD_class_I"/>
    <property type="match status" value="1"/>
</dbReference>
<dbReference type="InterPro" id="IPR000873">
    <property type="entry name" value="AMP-dep_synth/lig_dom"/>
</dbReference>
<dbReference type="SMART" id="SM00825">
    <property type="entry name" value="PKS_KS"/>
    <property type="match status" value="1"/>
</dbReference>
<gene>
    <name evidence="7" type="ORF">M409DRAFT_37316</name>
</gene>
<dbReference type="InterPro" id="IPR036736">
    <property type="entry name" value="ACP-like_sf"/>
</dbReference>
<evidence type="ECO:0000313" key="7">
    <source>
        <dbReference type="EMBL" id="KAF2163182.1"/>
    </source>
</evidence>
<accession>A0A6A6CB86</accession>
<dbReference type="SUPFAM" id="SSF53901">
    <property type="entry name" value="Thiolase-like"/>
    <property type="match status" value="1"/>
</dbReference>
<dbReference type="InterPro" id="IPR018201">
    <property type="entry name" value="Ketoacyl_synth_AS"/>
</dbReference>
<evidence type="ECO:0000256" key="4">
    <source>
        <dbReference type="SAM" id="MobiDB-lite"/>
    </source>
</evidence>
<dbReference type="Pfam" id="PF16197">
    <property type="entry name" value="KAsynt_C_assoc"/>
    <property type="match status" value="1"/>
</dbReference>
<dbReference type="InterPro" id="IPR016035">
    <property type="entry name" value="Acyl_Trfase/lysoPLipase"/>
</dbReference>
<dbReference type="Gene3D" id="3.40.366.10">
    <property type="entry name" value="Malonyl-Coenzyme A Acyl Carrier Protein, domain 2"/>
    <property type="match status" value="1"/>
</dbReference>
<dbReference type="InterPro" id="IPR009081">
    <property type="entry name" value="PP-bd_ACP"/>
</dbReference>
<dbReference type="Pfam" id="PF00550">
    <property type="entry name" value="PP-binding"/>
    <property type="match status" value="1"/>
</dbReference>
<dbReference type="InterPro" id="IPR016039">
    <property type="entry name" value="Thiolase-like"/>
</dbReference>
<dbReference type="InterPro" id="IPR045851">
    <property type="entry name" value="AMP-bd_C_sf"/>
</dbReference>
<dbReference type="InterPro" id="IPR042099">
    <property type="entry name" value="ANL_N_sf"/>
</dbReference>
<keyword evidence="3" id="KW-0808">Transferase</keyword>
<dbReference type="Pfam" id="PF13193">
    <property type="entry name" value="AMP-binding_C"/>
    <property type="match status" value="1"/>
</dbReference>
<dbReference type="GO" id="GO:0031177">
    <property type="term" value="F:phosphopantetheine binding"/>
    <property type="evidence" value="ECO:0007669"/>
    <property type="project" value="InterPro"/>
</dbReference>
<dbReference type="PANTHER" id="PTHR43775">
    <property type="entry name" value="FATTY ACID SYNTHASE"/>
    <property type="match status" value="1"/>
</dbReference>
<dbReference type="GO" id="GO:0044550">
    <property type="term" value="P:secondary metabolite biosynthetic process"/>
    <property type="evidence" value="ECO:0007669"/>
    <property type="project" value="UniProtKB-ARBA"/>
</dbReference>
<dbReference type="SMART" id="SM01294">
    <property type="entry name" value="PKS_PP_betabranch"/>
    <property type="match status" value="1"/>
</dbReference>
<dbReference type="Proteomes" id="UP000799537">
    <property type="component" value="Unassembled WGS sequence"/>
</dbReference>
<evidence type="ECO:0000313" key="8">
    <source>
        <dbReference type="Proteomes" id="UP000799537"/>
    </source>
</evidence>
<protein>
    <recommendedName>
        <fullName evidence="9">Carrier domain-containing protein</fullName>
    </recommendedName>
</protein>
<dbReference type="Gene3D" id="3.40.47.10">
    <property type="match status" value="1"/>
</dbReference>
<dbReference type="GO" id="GO:0004312">
    <property type="term" value="F:fatty acid synthase activity"/>
    <property type="evidence" value="ECO:0007669"/>
    <property type="project" value="TreeGrafter"/>
</dbReference>
<dbReference type="InterPro" id="IPR006162">
    <property type="entry name" value="Ppantetheine_attach_site"/>
</dbReference>
<feature type="non-terminal residue" evidence="7">
    <location>
        <position position="1600"/>
    </location>
</feature>
<dbReference type="GO" id="GO:0006633">
    <property type="term" value="P:fatty acid biosynthetic process"/>
    <property type="evidence" value="ECO:0007669"/>
    <property type="project" value="InterPro"/>
</dbReference>
<dbReference type="PANTHER" id="PTHR43775:SF51">
    <property type="entry name" value="INACTIVE PHENOLPHTHIOCEROL SYNTHESIS POLYKETIDE SYNTHASE TYPE I PKS1-RELATED"/>
    <property type="match status" value="1"/>
</dbReference>
<keyword evidence="8" id="KW-1185">Reference proteome</keyword>
<dbReference type="FunFam" id="3.40.47.10:FF:000019">
    <property type="entry name" value="Polyketide synthase type I"/>
    <property type="match status" value="1"/>
</dbReference>
<dbReference type="GO" id="GO:0004315">
    <property type="term" value="F:3-oxoacyl-[acyl-carrier-protein] synthase activity"/>
    <property type="evidence" value="ECO:0007669"/>
    <property type="project" value="InterPro"/>
</dbReference>
<name>A0A6A6CB86_ZASCE</name>
<evidence type="ECO:0000259" key="5">
    <source>
        <dbReference type="PROSITE" id="PS50075"/>
    </source>
</evidence>
<dbReference type="Pfam" id="PF02801">
    <property type="entry name" value="Ketoacyl-synt_C"/>
    <property type="match status" value="1"/>
</dbReference>
<dbReference type="Pfam" id="PF00109">
    <property type="entry name" value="ketoacyl-synt"/>
    <property type="match status" value="1"/>
</dbReference>
<dbReference type="OrthoDB" id="329835at2759"/>
<evidence type="ECO:0000256" key="3">
    <source>
        <dbReference type="ARBA" id="ARBA00022679"/>
    </source>
</evidence>
<dbReference type="InterPro" id="IPR050091">
    <property type="entry name" value="PKS_NRPS_Biosynth_Enz"/>
</dbReference>
<evidence type="ECO:0000256" key="2">
    <source>
        <dbReference type="ARBA" id="ARBA00022553"/>
    </source>
</evidence>
<dbReference type="Pfam" id="PF00698">
    <property type="entry name" value="Acyl_transf_1"/>
    <property type="match status" value="1"/>
</dbReference>
<dbReference type="EMBL" id="ML993610">
    <property type="protein sequence ID" value="KAF2163182.1"/>
    <property type="molecule type" value="Genomic_DNA"/>
</dbReference>
<feature type="region of interest" description="Disordered" evidence="4">
    <location>
        <begin position="1494"/>
        <end position="1514"/>
    </location>
</feature>
<evidence type="ECO:0008006" key="9">
    <source>
        <dbReference type="Google" id="ProtNLM"/>
    </source>
</evidence>
<dbReference type="InterPro" id="IPR014031">
    <property type="entry name" value="Ketoacyl_synth_C"/>
</dbReference>
<dbReference type="InterPro" id="IPR001227">
    <property type="entry name" value="Ac_transferase_dom_sf"/>
</dbReference>
<dbReference type="SUPFAM" id="SSF56801">
    <property type="entry name" value="Acetyl-CoA synthetase-like"/>
    <property type="match status" value="1"/>
</dbReference>
<sequence length="1600" mass="171821">MISKATPTIPELLHRNAENHGGKVAFSSPGRAVTHHELLESTASIACGLNNAGVGRGHKVIVLLDRCVEAVESILATIRAGAIVVPLDPRCSQAELTTILDDVCVEPHWVITNSTGADQVRGIDGNRKTRVWTIDKTPTALNTFSFHELRATKDLHPPEDLAPADKAFLFYTSGSTGSKPKGVVSSQQSWIQSTLYSLLAGPNIFPDDKILCPLSVTHAFGFSSGICVVLCTGASLHMTGQTSLHEAFADHAYSIIIGVPTTYSELVSLDIPTSRLSSIRLCISGGAAASPALNRHVQEQLGLSILNHYGCTETCGIVTVCQVGALYIDGSCGKLVPGRELRIVEPSTGEDVAGGDEGEIWIRSSSLLIEYHNDPTPPLIDGWYRSGDMGLCDDQGNLFITGRLKETIVRGGENIHPAEIERVLDDSQGVRESVVVARAHDVFGEVPITYVVPDHTTPISMAVLITACRKALPSHKVPVDFFKIDAIPRTRSGKPRRRAAASCPHRRLVVETYTVAAIEEIILAEFLHARALSSDAIVDPTTQFGDMGMNSLVGIVIRDRLVSMMGLGLPITLLFDHPTPRRLAEHVYGQLYGKPPTAPSTTPLSTQLSTPLSNPQLSNANEPIAIISMACRYPGGIASPEDLWRVVEEGLDVTSDFPTDRGWDLDAVYNSDPEAYGATTTRRGGFLDNMADFDAGLFGMSPREAQTTDPQQRLLLESTWTLLERARLPPLSLRGSDTGVYIGVMYHDYAGRFTNVKHEYEGQLGLGSAPSVAAGRISHFFDLHGPSLAVDTACSSSLVAIDQATKSLRTGECSLAIAGGVTVMSTPQSFVMFSKQRGLSPDGHCRSYSDDANGTAWSEGVGLLLLERLSDAQRKGHQILGLIRGIATNSDGRSSTLTSPSGPQQERVIRAALRNSGLSPADIDVIEGHGTATPLGDPIEVRALMATYGQSRPEPALLGSLKSNLGHTQAAAGVAGIIKMVMAMQKGVVPPSLHITKPSRHVDWENANIELVMKAQDWPQSRRLRRAAVSAFGIGGTNAHVILEQVALDENDVTDAEHSTKTQVVKLCPWFFSGADLAALQAQARMALGLRHLDPSDVAYSLATTRSLLRWRAAVPPGDMEALEALAQGVSHPRIVMGQATAPRLVVMFSGQGGQFVEVFQELSTAFPIFKEKLDAVCDALNGHLQEPLLQTLEACPEVIDRADIAQVAIFAFQVALYRSLEHFGIVPTYLIGHSIGEIAAAHISGALTLQDAAKMVVTRGRLMSIVEPGAMASIEASEAEVQRILANLESTQDDVPVIAAVNSENSVVISGTHTAVSLVEDGFRAQGRRTKRLRISHACHSPAMESILPDYLDFLKTISYQKPQVPIISTVTGTLAEGLGLNTPKYWTRQLISPVRFADAIHTAQDIGGSLFLEIGPSTALTGHVPEAVPTGAKARSLIEALTFVTIQGCDVAWSKVLEGSGARKVELPTYAFQRRRYWLDPPMMRLRCQAGTTTGLRPSTSSHPSCAPGRSSTLTFTRDPMECRGLIALSSDGRASIPIEGTRAALEELIRIEVANALGYDKLPDLPFSEIGLDSLTGVLIRNKLTKLTGVALPSSVM</sequence>
<keyword evidence="2" id="KW-0597">Phosphoprotein</keyword>
<dbReference type="InterPro" id="IPR020841">
    <property type="entry name" value="PKS_Beta-ketoAc_synthase_dom"/>
</dbReference>